<proteinExistence type="predicted"/>
<sequence>MENKNTKNTRSSDCGFYCEYCNYKCKYIRDWNIHVTRPKHITKMNGNSGNQEIPKNTKVCSCGKEYNTVSGLWKHQQKCDNNILKYKIENIDVMDADIHLDNNDNTIISYHELHSIVLDIVKSNQELQKQNMELQKQMIDVCKNIQPLVSNTINQTNQTNQTNSHNKTFNLQFFLNETCKDAMNISEFIDSISLQLSDLESVGKLGFVEGISNIIIKNLRALDVEKRPLHCSDIKREIMYVKDEDTWEKENEEKQKIKQIISSIVSKNLGLLPEFQKKYPECMKSDSKKSDEYNLIIMETMGGVPGNGEKNKGKIIRKIAKEVVIEKE</sequence>
<protein>
    <recommendedName>
        <fullName evidence="3">C2H2-type domain-containing protein</fullName>
    </recommendedName>
</protein>
<evidence type="ECO:0000313" key="2">
    <source>
        <dbReference type="EMBL" id="QHT23444.1"/>
    </source>
</evidence>
<evidence type="ECO:0008006" key="3">
    <source>
        <dbReference type="Google" id="ProtNLM"/>
    </source>
</evidence>
<name>A0A6C0E325_9ZZZZ</name>
<dbReference type="EMBL" id="MN739731">
    <property type="protein sequence ID" value="QHT23444.1"/>
    <property type="molecule type" value="Genomic_DNA"/>
</dbReference>
<organism evidence="2">
    <name type="scientific">viral metagenome</name>
    <dbReference type="NCBI Taxonomy" id="1070528"/>
    <lineage>
        <taxon>unclassified sequences</taxon>
        <taxon>metagenomes</taxon>
        <taxon>organismal metagenomes</taxon>
    </lineage>
</organism>
<feature type="coiled-coil region" evidence="1">
    <location>
        <begin position="117"/>
        <end position="144"/>
    </location>
</feature>
<accession>A0A6C0E325</accession>
<reference evidence="2" key="1">
    <citation type="journal article" date="2020" name="Nature">
        <title>Giant virus diversity and host interactions through global metagenomics.</title>
        <authorList>
            <person name="Schulz F."/>
            <person name="Roux S."/>
            <person name="Paez-Espino D."/>
            <person name="Jungbluth S."/>
            <person name="Walsh D.A."/>
            <person name="Denef V.J."/>
            <person name="McMahon K.D."/>
            <person name="Konstantinidis K.T."/>
            <person name="Eloe-Fadrosh E.A."/>
            <person name="Kyrpides N.C."/>
            <person name="Woyke T."/>
        </authorList>
    </citation>
    <scope>NUCLEOTIDE SEQUENCE</scope>
    <source>
        <strain evidence="2">GVMAG-M-3300023179-116</strain>
    </source>
</reference>
<dbReference type="AlphaFoldDB" id="A0A6C0E325"/>
<keyword evidence="1" id="KW-0175">Coiled coil</keyword>
<evidence type="ECO:0000256" key="1">
    <source>
        <dbReference type="SAM" id="Coils"/>
    </source>
</evidence>